<comment type="caution">
    <text evidence="4">The sequence shown here is derived from an EMBL/GenBank/DDBJ whole genome shotgun (WGS) entry which is preliminary data.</text>
</comment>
<dbReference type="RefSeq" id="XP_014182748.1">
    <property type="nucleotide sequence ID" value="XM_014327273.1"/>
</dbReference>
<feature type="compositionally biased region" description="Basic and acidic residues" evidence="1">
    <location>
        <begin position="397"/>
        <end position="422"/>
    </location>
</feature>
<dbReference type="KEGG" id="tasa:A1Q1_07024"/>
<gene>
    <name evidence="4" type="ORF">A1Q1_07024</name>
</gene>
<dbReference type="VEuPathDB" id="FungiDB:A1Q1_07024"/>
<evidence type="ECO:0000313" key="4">
    <source>
        <dbReference type="EMBL" id="EJT51793.1"/>
    </source>
</evidence>
<feature type="compositionally biased region" description="Low complexity" evidence="1">
    <location>
        <begin position="423"/>
        <end position="432"/>
    </location>
</feature>
<reference evidence="4 5" key="1">
    <citation type="journal article" date="2012" name="Eukaryot. Cell">
        <title>Draft genome sequence of CBS 2479, the standard type strain of Trichosporon asahii.</title>
        <authorList>
            <person name="Yang R.Y."/>
            <person name="Li H.T."/>
            <person name="Zhu H."/>
            <person name="Zhou G.P."/>
            <person name="Wang M."/>
            <person name="Wang L."/>
        </authorList>
    </citation>
    <scope>NUCLEOTIDE SEQUENCE [LARGE SCALE GENOMIC DNA]</scope>
    <source>
        <strain evidence="5">ATCC 90039 / CBS 2479 / JCM 2466 / KCTC 7840 / NCYC 2677 / UAMH 7654</strain>
    </source>
</reference>
<feature type="region of interest" description="Disordered" evidence="1">
    <location>
        <begin position="395"/>
        <end position="450"/>
    </location>
</feature>
<evidence type="ECO:0000256" key="1">
    <source>
        <dbReference type="SAM" id="MobiDB-lite"/>
    </source>
</evidence>
<keyword evidence="2" id="KW-0732">Signal</keyword>
<organism evidence="4 5">
    <name type="scientific">Trichosporon asahii var. asahii (strain ATCC 90039 / CBS 2479 / JCM 2466 / KCTC 7840 / NBRC 103889/ NCYC 2677 / UAMH 7654)</name>
    <name type="common">Yeast</name>
    <dbReference type="NCBI Taxonomy" id="1186058"/>
    <lineage>
        <taxon>Eukaryota</taxon>
        <taxon>Fungi</taxon>
        <taxon>Dikarya</taxon>
        <taxon>Basidiomycota</taxon>
        <taxon>Agaricomycotina</taxon>
        <taxon>Tremellomycetes</taxon>
        <taxon>Trichosporonales</taxon>
        <taxon>Trichosporonaceae</taxon>
        <taxon>Trichosporon</taxon>
    </lineage>
</organism>
<dbReference type="GeneID" id="25990536"/>
<evidence type="ECO:0000256" key="2">
    <source>
        <dbReference type="SAM" id="SignalP"/>
    </source>
</evidence>
<accession>J5RBU9</accession>
<dbReference type="PROSITE" id="PS51762">
    <property type="entry name" value="GH16_2"/>
    <property type="match status" value="1"/>
</dbReference>
<dbReference type="Proteomes" id="UP000002748">
    <property type="component" value="Unassembled WGS sequence"/>
</dbReference>
<dbReference type="InterPro" id="IPR050546">
    <property type="entry name" value="Glycosyl_Hydrlase_16"/>
</dbReference>
<dbReference type="OrthoDB" id="192832at2759"/>
<dbReference type="HOGENOM" id="CLU_016972_2_1_1"/>
<evidence type="ECO:0000313" key="5">
    <source>
        <dbReference type="Proteomes" id="UP000002748"/>
    </source>
</evidence>
<dbReference type="EMBL" id="ALBS01000047">
    <property type="protein sequence ID" value="EJT51793.1"/>
    <property type="molecule type" value="Genomic_DNA"/>
</dbReference>
<feature type="chain" id="PRO_5003784511" description="GH16 domain-containing protein" evidence="2">
    <location>
        <begin position="18"/>
        <end position="468"/>
    </location>
</feature>
<dbReference type="SUPFAM" id="SSF49899">
    <property type="entry name" value="Concanavalin A-like lectins/glucanases"/>
    <property type="match status" value="1"/>
</dbReference>
<dbReference type="InterPro" id="IPR013320">
    <property type="entry name" value="ConA-like_dom_sf"/>
</dbReference>
<dbReference type="AlphaFoldDB" id="J5RBU9"/>
<proteinExistence type="predicted"/>
<dbReference type="Pfam" id="PF26113">
    <property type="entry name" value="GH16_XgeA"/>
    <property type="match status" value="1"/>
</dbReference>
<protein>
    <recommendedName>
        <fullName evidence="3">GH16 domain-containing protein</fullName>
    </recommendedName>
</protein>
<sequence length="468" mass="50485">MIATALSALIAAPAACAGTYPIVDSYAGEKFFDQTMHSDCERLDAIGFGPDGLKLNSRARCPPRFECANHPANFSDGWNIPKAQTAGIPPWDDTTSGDVFWAAKDNSSVFSVNEAGRVILKVDNESFVPYNEKRFAPKLESKHAYQFDTVFVMDAVKVPYGCGVWPAFWTAALGTWPDGGEIDIFEGVNRQETNQYAVHTAGEGCYADFSVQMLGEPGVDNCSIGANYGAGCTVKDRNQNSYGPAFAQAGGGAYIMEFTKEFIKIWFKTRSEVPQSMTTDAKEINTDELGEPTAFYPNTRCNIERFFKPQSVIIDITMCGVWAGVKSTLQQTCPPLGERGFDLDVPLDKRVLSANSTEESCYLKYVINDQKDHLKDAYFELNYINIFSKADVIGGDSDDKKDSKENENKDNNGNKDNKDGESKTSSASSPGTTGSGGEIIGASNSGASQTGPVAVAAGVLGAAVALLL</sequence>
<dbReference type="GO" id="GO:0009251">
    <property type="term" value="P:glucan catabolic process"/>
    <property type="evidence" value="ECO:0007669"/>
    <property type="project" value="TreeGrafter"/>
</dbReference>
<name>J5RBU9_TRIAS</name>
<dbReference type="PANTHER" id="PTHR10963">
    <property type="entry name" value="GLYCOSYL HYDROLASE-RELATED"/>
    <property type="match status" value="1"/>
</dbReference>
<feature type="signal peptide" evidence="2">
    <location>
        <begin position="1"/>
        <end position="17"/>
    </location>
</feature>
<dbReference type="GO" id="GO:0004553">
    <property type="term" value="F:hydrolase activity, hydrolyzing O-glycosyl compounds"/>
    <property type="evidence" value="ECO:0007669"/>
    <property type="project" value="InterPro"/>
</dbReference>
<evidence type="ECO:0000259" key="3">
    <source>
        <dbReference type="PROSITE" id="PS51762"/>
    </source>
</evidence>
<dbReference type="PANTHER" id="PTHR10963:SF24">
    <property type="entry name" value="GLYCOSIDASE C21B10.07-RELATED"/>
    <property type="match status" value="1"/>
</dbReference>
<feature type="domain" description="GH16" evidence="3">
    <location>
        <begin position="55"/>
        <end position="331"/>
    </location>
</feature>
<dbReference type="Gene3D" id="2.60.120.200">
    <property type="match status" value="1"/>
</dbReference>
<dbReference type="InterPro" id="IPR000757">
    <property type="entry name" value="Beta-glucanase-like"/>
</dbReference>